<evidence type="ECO:0000313" key="1">
    <source>
        <dbReference type="EMBL" id="QJP88578.1"/>
    </source>
</evidence>
<protein>
    <submittedName>
        <fullName evidence="1">Uncharacterized protein</fullName>
    </submittedName>
</protein>
<name>A0A6M4JKA3_BACSU</name>
<reference evidence="1" key="1">
    <citation type="submission" date="2020-04" db="EMBL/GenBank/DDBJ databases">
        <title>Phage recombination drives evolution of spore-forming Bacilli.</title>
        <authorList>
            <person name="Dragos A."/>
            <person name="Kovacs A.T."/>
        </authorList>
    </citation>
    <scope>NUCLEOTIDE SEQUENCE</scope>
    <source>
        <strain evidence="1">168</strain>
    </source>
</reference>
<proteinExistence type="predicted"/>
<dbReference type="EMBL" id="CP052842">
    <property type="protein sequence ID" value="QJP88578.1"/>
    <property type="molecule type" value="Genomic_DNA"/>
</dbReference>
<dbReference type="AlphaFoldDB" id="A0A6M4JKA3"/>
<accession>A0A6M4JKA3</accession>
<sequence length="91" mass="10562">MTEQNKNTWGLAFYELNHEKNEINQLLGLNLGTEQKAKEVFDRIKNEFKKNEGKPDSIIDLIDENYNIIEDYPLTKNQLVTVASLLGHEIK</sequence>
<dbReference type="RefSeq" id="WP_059293796.1">
    <property type="nucleotide sequence ID" value="NZ_CP051860.2"/>
</dbReference>
<gene>
    <name evidence="1" type="ORF">HIR78_11300</name>
</gene>
<organism evidence="1">
    <name type="scientific">Bacillus subtilis (strain 168)</name>
    <dbReference type="NCBI Taxonomy" id="224308"/>
    <lineage>
        <taxon>Bacteria</taxon>
        <taxon>Bacillati</taxon>
        <taxon>Bacillota</taxon>
        <taxon>Bacilli</taxon>
        <taxon>Bacillales</taxon>
        <taxon>Bacillaceae</taxon>
        <taxon>Bacillus</taxon>
    </lineage>
</organism>